<dbReference type="Gene3D" id="1.25.40.90">
    <property type="match status" value="1"/>
</dbReference>
<dbReference type="GO" id="GO:0000993">
    <property type="term" value="F:RNA polymerase II complex binding"/>
    <property type="evidence" value="ECO:0007669"/>
    <property type="project" value="InterPro"/>
</dbReference>
<dbReference type="Pfam" id="PF04818">
    <property type="entry name" value="CID"/>
    <property type="match status" value="1"/>
</dbReference>
<dbReference type="InterPro" id="IPR008942">
    <property type="entry name" value="ENTH_VHS"/>
</dbReference>
<feature type="domain" description="CID" evidence="3">
    <location>
        <begin position="62"/>
        <end position="190"/>
    </location>
</feature>
<dbReference type="AlphaFoldDB" id="A0AAW2VSW0"/>
<dbReference type="GO" id="GO:0003729">
    <property type="term" value="F:mRNA binding"/>
    <property type="evidence" value="ECO:0007669"/>
    <property type="project" value="InterPro"/>
</dbReference>
<dbReference type="GO" id="GO:0031124">
    <property type="term" value="P:mRNA 3'-end processing"/>
    <property type="evidence" value="ECO:0007669"/>
    <property type="project" value="InterPro"/>
</dbReference>
<dbReference type="SUPFAM" id="SSF48464">
    <property type="entry name" value="ENTH/VHS domain"/>
    <property type="match status" value="1"/>
</dbReference>
<keyword evidence="1" id="KW-0507">mRNA processing</keyword>
<evidence type="ECO:0000256" key="1">
    <source>
        <dbReference type="ARBA" id="ARBA00022664"/>
    </source>
</evidence>
<protein>
    <submittedName>
        <fullName evidence="4">Polyadenylation and cleavage factor4</fullName>
    </submittedName>
</protein>
<dbReference type="InterPro" id="IPR006569">
    <property type="entry name" value="CID_dom"/>
</dbReference>
<feature type="region of interest" description="Disordered" evidence="2">
    <location>
        <begin position="1"/>
        <end position="30"/>
    </location>
</feature>
<evidence type="ECO:0000256" key="2">
    <source>
        <dbReference type="SAM" id="MobiDB-lite"/>
    </source>
</evidence>
<dbReference type="PROSITE" id="PS51391">
    <property type="entry name" value="CID"/>
    <property type="match status" value="1"/>
</dbReference>
<evidence type="ECO:0000259" key="3">
    <source>
        <dbReference type="PROSITE" id="PS51391"/>
    </source>
</evidence>
<dbReference type="PANTHER" id="PTHR15921:SF12">
    <property type="entry name" value="POLYADENYLATION AND CLEAVAGE FACTOR HOMOLOG 4"/>
    <property type="match status" value="1"/>
</dbReference>
<proteinExistence type="predicted"/>
<evidence type="ECO:0000313" key="4">
    <source>
        <dbReference type="EMBL" id="KAL0432582.1"/>
    </source>
</evidence>
<sequence length="573" mass="62714">MDRTSRFQNAVPLSSGSLNKAPQIQNDGVGMKPMPPSILDRFRAMVKEREEELRVFGGGPLGMDEIVRLYEIVLSELTINSKPIITDLTIIAGEQRAHGEGIADAICARIIEVPIDQKLPSLYLLDSIVKNIGKEYIKYFSARLPEVFCEAYAQVHPSMHQAMRHLFGTWSAVFPSSVLQNIEAQLQFSPSVNGQSSGLGASTRSESPRPTHGIHINPKYLEAQRQFGHSTVGTEGLSSTGRAGLTTSGLDAVKKSLPSASRITRSSSPYRVGHARSLSPSLEEFSMDSSPTRVAIGASPSGQGIDYGLSRVMGREEETSEWRTRNWQGTSNQHLKASVAHKYSNGVDLRGPRALISAYGIDEREKHLKPRNQLDANGADQKVAMRTWQNTEEEEFDWEDMTPALADRRQSNEYISPISGSVAPRNSFSTNHAASLVTDYRGNLSKAQFLSVTNFSIIENVSRISSGRGSINKIVEVLPNVAGPSDLPSQIPPSFRESLILPHLQSHSHLNVKGGGSFSESRSSLTGGEQKLPLIDNFSNTDGKLGARQVLLPHLVPPTTLPFLISEQLMIQL</sequence>
<feature type="compositionally biased region" description="Polar residues" evidence="2">
    <location>
        <begin position="191"/>
        <end position="205"/>
    </location>
</feature>
<dbReference type="SMART" id="SM00582">
    <property type="entry name" value="RPR"/>
    <property type="match status" value="1"/>
</dbReference>
<reference evidence="4" key="1">
    <citation type="submission" date="2020-06" db="EMBL/GenBank/DDBJ databases">
        <authorList>
            <person name="Li T."/>
            <person name="Hu X."/>
            <person name="Zhang T."/>
            <person name="Song X."/>
            <person name="Zhang H."/>
            <person name="Dai N."/>
            <person name="Sheng W."/>
            <person name="Hou X."/>
            <person name="Wei L."/>
        </authorList>
    </citation>
    <scope>NUCLEOTIDE SEQUENCE</scope>
    <source>
        <strain evidence="4">KEN1</strain>
        <tissue evidence="4">Leaf</tissue>
    </source>
</reference>
<dbReference type="GO" id="GO:0005737">
    <property type="term" value="C:cytoplasm"/>
    <property type="evidence" value="ECO:0007669"/>
    <property type="project" value="TreeGrafter"/>
</dbReference>
<dbReference type="PANTHER" id="PTHR15921">
    <property type="entry name" value="PRE-MRNA CLEAVAGE COMPLEX II"/>
    <property type="match status" value="1"/>
</dbReference>
<dbReference type="InterPro" id="IPR045154">
    <property type="entry name" value="PCF11-like"/>
</dbReference>
<feature type="compositionally biased region" description="Polar residues" evidence="2">
    <location>
        <begin position="1"/>
        <end position="26"/>
    </location>
</feature>
<gene>
    <name evidence="4" type="ORF">Slati_2592500</name>
</gene>
<feature type="region of interest" description="Disordered" evidence="2">
    <location>
        <begin position="191"/>
        <end position="215"/>
    </location>
</feature>
<comment type="caution">
    <text evidence="4">The sequence shown here is derived from an EMBL/GenBank/DDBJ whole genome shotgun (WGS) entry which is preliminary data.</text>
</comment>
<dbReference type="GO" id="GO:0005849">
    <property type="term" value="C:mRNA cleavage factor complex"/>
    <property type="evidence" value="ECO:0007669"/>
    <property type="project" value="TreeGrafter"/>
</dbReference>
<accession>A0AAW2VSW0</accession>
<name>A0AAW2VSW0_9LAMI</name>
<organism evidence="4">
    <name type="scientific">Sesamum latifolium</name>
    <dbReference type="NCBI Taxonomy" id="2727402"/>
    <lineage>
        <taxon>Eukaryota</taxon>
        <taxon>Viridiplantae</taxon>
        <taxon>Streptophyta</taxon>
        <taxon>Embryophyta</taxon>
        <taxon>Tracheophyta</taxon>
        <taxon>Spermatophyta</taxon>
        <taxon>Magnoliopsida</taxon>
        <taxon>eudicotyledons</taxon>
        <taxon>Gunneridae</taxon>
        <taxon>Pentapetalae</taxon>
        <taxon>asterids</taxon>
        <taxon>lamiids</taxon>
        <taxon>Lamiales</taxon>
        <taxon>Pedaliaceae</taxon>
        <taxon>Sesamum</taxon>
    </lineage>
</organism>
<dbReference type="EMBL" id="JACGWN010000009">
    <property type="protein sequence ID" value="KAL0432582.1"/>
    <property type="molecule type" value="Genomic_DNA"/>
</dbReference>
<reference evidence="4" key="2">
    <citation type="journal article" date="2024" name="Plant">
        <title>Genomic evolution and insights into agronomic trait innovations of Sesamum species.</title>
        <authorList>
            <person name="Miao H."/>
            <person name="Wang L."/>
            <person name="Qu L."/>
            <person name="Liu H."/>
            <person name="Sun Y."/>
            <person name="Le M."/>
            <person name="Wang Q."/>
            <person name="Wei S."/>
            <person name="Zheng Y."/>
            <person name="Lin W."/>
            <person name="Duan Y."/>
            <person name="Cao H."/>
            <person name="Xiong S."/>
            <person name="Wang X."/>
            <person name="Wei L."/>
            <person name="Li C."/>
            <person name="Ma Q."/>
            <person name="Ju M."/>
            <person name="Zhao R."/>
            <person name="Li G."/>
            <person name="Mu C."/>
            <person name="Tian Q."/>
            <person name="Mei H."/>
            <person name="Zhang T."/>
            <person name="Gao T."/>
            <person name="Zhang H."/>
        </authorList>
    </citation>
    <scope>NUCLEOTIDE SEQUENCE</scope>
    <source>
        <strain evidence="4">KEN1</strain>
    </source>
</reference>
<dbReference type="FunFam" id="1.25.40.90:FF:000023">
    <property type="entry name" value="polyadenylation and cleavage factor homolog 4"/>
    <property type="match status" value="1"/>
</dbReference>
<dbReference type="CDD" id="cd16982">
    <property type="entry name" value="CID_Pcf11"/>
    <property type="match status" value="1"/>
</dbReference>
<dbReference type="InterPro" id="IPR047415">
    <property type="entry name" value="Pcf11_CID"/>
</dbReference>
<dbReference type="GO" id="GO:0006369">
    <property type="term" value="P:termination of RNA polymerase II transcription"/>
    <property type="evidence" value="ECO:0007669"/>
    <property type="project" value="InterPro"/>
</dbReference>